<proteinExistence type="predicted"/>
<dbReference type="AlphaFoldDB" id="A0A0G1F797"/>
<keyword evidence="1" id="KW-0472">Membrane</keyword>
<keyword evidence="1" id="KW-1133">Transmembrane helix</keyword>
<protein>
    <submittedName>
        <fullName evidence="2">Uncharacterized protein</fullName>
    </submittedName>
</protein>
<name>A0A0G1F797_9BACT</name>
<feature type="transmembrane region" description="Helical" evidence="1">
    <location>
        <begin position="29"/>
        <end position="50"/>
    </location>
</feature>
<comment type="caution">
    <text evidence="2">The sequence shown here is derived from an EMBL/GenBank/DDBJ whole genome shotgun (WGS) entry which is preliminary data.</text>
</comment>
<feature type="transmembrane region" description="Helical" evidence="1">
    <location>
        <begin position="102"/>
        <end position="123"/>
    </location>
</feature>
<gene>
    <name evidence="2" type="ORF">UV58_C0006G0022</name>
</gene>
<evidence type="ECO:0000313" key="3">
    <source>
        <dbReference type="Proteomes" id="UP000034810"/>
    </source>
</evidence>
<sequence length="199" mass="22159">MKDLCIVLVVLLALSFSFSYAWKVRKGQIAPTLSMWIIFFASTTLSIITYAISENKDFRSGILNLVDVLQTGLAFGAVLIWRERKIILTSFEKKYLAGFGAIVIYGVVSGDAFSSNLFAQILISSGYFPTIRKMVEERRNTESFVPWRFAIAAGTVGLYPAVVDGNLLAAVYAVRTIVLVSGMMVLMAYYEYIYKPKNA</sequence>
<feature type="transmembrane region" description="Helical" evidence="1">
    <location>
        <begin position="144"/>
        <end position="163"/>
    </location>
</feature>
<accession>A0A0G1F797</accession>
<dbReference type="Proteomes" id="UP000034810">
    <property type="component" value="Unassembled WGS sequence"/>
</dbReference>
<feature type="transmembrane region" description="Helical" evidence="1">
    <location>
        <begin position="169"/>
        <end position="190"/>
    </location>
</feature>
<organism evidence="2 3">
    <name type="scientific">Candidatus Wolfebacteria bacterium GW2011_GWC1_43_10</name>
    <dbReference type="NCBI Taxonomy" id="1619011"/>
    <lineage>
        <taxon>Bacteria</taxon>
        <taxon>Candidatus Wolfeibacteriota</taxon>
    </lineage>
</organism>
<keyword evidence="1" id="KW-0812">Transmembrane</keyword>
<dbReference type="EMBL" id="LCFA01000006">
    <property type="protein sequence ID" value="KKS82723.1"/>
    <property type="molecule type" value="Genomic_DNA"/>
</dbReference>
<feature type="transmembrane region" description="Helical" evidence="1">
    <location>
        <begin position="62"/>
        <end position="82"/>
    </location>
</feature>
<evidence type="ECO:0000256" key="1">
    <source>
        <dbReference type="SAM" id="Phobius"/>
    </source>
</evidence>
<evidence type="ECO:0000313" key="2">
    <source>
        <dbReference type="EMBL" id="KKS82723.1"/>
    </source>
</evidence>
<reference evidence="2 3" key="1">
    <citation type="journal article" date="2015" name="Nature">
        <title>rRNA introns, odd ribosomes, and small enigmatic genomes across a large radiation of phyla.</title>
        <authorList>
            <person name="Brown C.T."/>
            <person name="Hug L.A."/>
            <person name="Thomas B.C."/>
            <person name="Sharon I."/>
            <person name="Castelle C.J."/>
            <person name="Singh A."/>
            <person name="Wilkins M.J."/>
            <person name="Williams K.H."/>
            <person name="Banfield J.F."/>
        </authorList>
    </citation>
    <scope>NUCLEOTIDE SEQUENCE [LARGE SCALE GENOMIC DNA]</scope>
</reference>